<protein>
    <submittedName>
        <fullName evidence="5">Aldo_ket_red domain-containing protein</fullName>
    </submittedName>
</protein>
<feature type="compositionally biased region" description="Basic and acidic residues" evidence="3">
    <location>
        <begin position="805"/>
        <end position="818"/>
    </location>
</feature>
<feature type="compositionally biased region" description="Basic residues" evidence="3">
    <location>
        <begin position="780"/>
        <end position="789"/>
    </location>
</feature>
<dbReference type="Gene3D" id="3.20.20.100">
    <property type="entry name" value="NADP-dependent oxidoreductase domain"/>
    <property type="match status" value="2"/>
</dbReference>
<feature type="compositionally biased region" description="Low complexity" evidence="3">
    <location>
        <begin position="395"/>
        <end position="412"/>
    </location>
</feature>
<dbReference type="GO" id="GO:0016491">
    <property type="term" value="F:oxidoreductase activity"/>
    <property type="evidence" value="ECO:0007669"/>
    <property type="project" value="UniProtKB-KW"/>
</dbReference>
<dbReference type="GO" id="GO:0008076">
    <property type="term" value="C:voltage-gated potassium channel complex"/>
    <property type="evidence" value="ECO:0007669"/>
    <property type="project" value="TreeGrafter"/>
</dbReference>
<dbReference type="AlphaFoldDB" id="A0A1I8IZ65"/>
<feature type="compositionally biased region" description="Polar residues" evidence="3">
    <location>
        <begin position="686"/>
        <end position="696"/>
    </location>
</feature>
<dbReference type="Proteomes" id="UP000095280">
    <property type="component" value="Unplaced"/>
</dbReference>
<evidence type="ECO:0000256" key="3">
    <source>
        <dbReference type="SAM" id="MobiDB-lite"/>
    </source>
</evidence>
<feature type="region of interest" description="Disordered" evidence="3">
    <location>
        <begin position="73"/>
        <end position="106"/>
    </location>
</feature>
<keyword evidence="2" id="KW-0560">Oxidoreductase</keyword>
<name>A0A1I8IZ65_9PLAT</name>
<feature type="region of interest" description="Disordered" evidence="3">
    <location>
        <begin position="879"/>
        <end position="919"/>
    </location>
</feature>
<dbReference type="PANTHER" id="PTHR43150">
    <property type="entry name" value="HYPERKINETIC, ISOFORM M"/>
    <property type="match status" value="1"/>
</dbReference>
<dbReference type="PANTHER" id="PTHR43150:SF2">
    <property type="entry name" value="HYPERKINETIC, ISOFORM M"/>
    <property type="match status" value="1"/>
</dbReference>
<feature type="region of interest" description="Disordered" evidence="3">
    <location>
        <begin position="620"/>
        <end position="818"/>
    </location>
</feature>
<keyword evidence="1" id="KW-0521">NADP</keyword>
<evidence type="ECO:0000256" key="1">
    <source>
        <dbReference type="ARBA" id="ARBA00022857"/>
    </source>
</evidence>
<proteinExistence type="predicted"/>
<feature type="region of interest" description="Disordered" evidence="3">
    <location>
        <begin position="384"/>
        <end position="412"/>
    </location>
</feature>
<reference evidence="5" key="1">
    <citation type="submission" date="2016-11" db="UniProtKB">
        <authorList>
            <consortium name="WormBaseParasite"/>
        </authorList>
    </citation>
    <scope>IDENTIFICATION</scope>
</reference>
<evidence type="ECO:0000256" key="2">
    <source>
        <dbReference type="ARBA" id="ARBA00023002"/>
    </source>
</evidence>
<accession>A0A1I8IZ65</accession>
<dbReference type="GO" id="GO:0015459">
    <property type="term" value="F:potassium channel regulator activity"/>
    <property type="evidence" value="ECO:0007669"/>
    <property type="project" value="TreeGrafter"/>
</dbReference>
<feature type="region of interest" description="Disordered" evidence="3">
    <location>
        <begin position="344"/>
        <end position="366"/>
    </location>
</feature>
<sequence>PDHRSHPADCASADPAGLTLGDRCCPSRPLHAQTGSACTYQAETEQAESGPQILEMAHSNSRRRGSRMDSIDEDAFLPDSRDGGGPVGRNAPRWAPPAASSTRCSRSTSRICRTSHCRARTSRFTPAGAQRHRCQPPRTVSVQQPQQQLPPPGCATSSCRWAAGGQARARHPPRRARASAARWVVGIPARLPAFRAFNGVRQVASRLAAGSQASQASPHYAGLRNLGARPAAAAAAAACSCCRRWRRLGSAWTRRSHYSSLGRCGLRVSCLGLGTWVTFAGQVPGKLGWRRTSLTLAYACGINFFDTAEVYAAGRGRAAAGPPAAKGRLAPLLLHRVSTKIFWGGQGGETERGLSRKPHRGGGPAGLPAAAAAGLCGHCVRQPAGPAHPHGGDRAAPSASASTAAGPSTGGTSRWSSASAFLPFFSTFIFLFDVLDIVERHSPPTGSWSPMEIMEAHSVARQFNLIPPVEYHMFQREKLELQMPELFAKAGPGRRGLEPVGLRHSVRRQLLLGCRDKILSEEGRQQQAKLKELAEVGDPPWTARWPSWPSPGACGAATPAACCWARARPSSCTRTSAPCRWWPKLTAALMAEIDRILGAGCGAGAEWHWLSWRVSMQSCEQGPLGPQSKVGASAFDSSARAKRRRRTRPGEAPAQVEASPSVEGHGPVMSPGPRLSQPRMEASPVSHVSQEQAFQQRRSSPRPSTSGRPGHLGQSQRPHKDAVPQLKSLASTHKRLTTGHSRYSGPPELDQRGGPSADPALSSVQAAPNSSVPQGEGLRPARRQGKRPRAFAPSTVGWGDLPSGEEGRPQAERGDGLREVRAQVGRGPTSVSAMWESFTPASTVGCFFQRELCRGTQRTALLQRVSNCPRAHLCIAGRRQRPAAGQRGKKTPGVGGPRAGRRSLQGNRPASPAAASRRASWGLDGTVAAVAPPSPQGQGPVFGTRTTPSGALDWFPGGQVRWRTPCKCSGPRPASGSLPHMRRRRLLALLAREGLAADWRASANSPVTTSEPPPGRWVIVIPQFAGSSRVPKRRLRGGTAGAPETTGRARASGAAFRNWRTGCHLQLAGADPRATSPMFFKMREWSRRVPGLQPW</sequence>
<dbReference type="GO" id="GO:1901379">
    <property type="term" value="P:regulation of potassium ion transmembrane transport"/>
    <property type="evidence" value="ECO:0007669"/>
    <property type="project" value="TreeGrafter"/>
</dbReference>
<evidence type="ECO:0000313" key="4">
    <source>
        <dbReference type="Proteomes" id="UP000095280"/>
    </source>
</evidence>
<feature type="compositionally biased region" description="Polar residues" evidence="3">
    <location>
        <begin position="762"/>
        <end position="773"/>
    </location>
</feature>
<feature type="region of interest" description="Disordered" evidence="3">
    <location>
        <begin position="1030"/>
        <end position="1053"/>
    </location>
</feature>
<evidence type="ECO:0000313" key="5">
    <source>
        <dbReference type="WBParaSite" id="maker-uti_cns_0032800-snap-gene-0.2-mRNA-1"/>
    </source>
</evidence>
<feature type="compositionally biased region" description="Low complexity" evidence="3">
    <location>
        <begin position="697"/>
        <end position="709"/>
    </location>
</feature>
<keyword evidence="4" id="KW-1185">Reference proteome</keyword>
<dbReference type="GO" id="GO:0044325">
    <property type="term" value="F:transmembrane transporter binding"/>
    <property type="evidence" value="ECO:0007669"/>
    <property type="project" value="TreeGrafter"/>
</dbReference>
<feature type="compositionally biased region" description="Low complexity" evidence="3">
    <location>
        <begin position="908"/>
        <end position="919"/>
    </location>
</feature>
<organism evidence="4 5">
    <name type="scientific">Macrostomum lignano</name>
    <dbReference type="NCBI Taxonomy" id="282301"/>
    <lineage>
        <taxon>Eukaryota</taxon>
        <taxon>Metazoa</taxon>
        <taxon>Spiralia</taxon>
        <taxon>Lophotrochozoa</taxon>
        <taxon>Platyhelminthes</taxon>
        <taxon>Rhabditophora</taxon>
        <taxon>Macrostomorpha</taxon>
        <taxon>Macrostomida</taxon>
        <taxon>Macrostomidae</taxon>
        <taxon>Macrostomum</taxon>
    </lineage>
</organism>
<dbReference type="SUPFAM" id="SSF51430">
    <property type="entry name" value="NAD(P)-linked oxidoreductase"/>
    <property type="match status" value="1"/>
</dbReference>
<dbReference type="InterPro" id="IPR036812">
    <property type="entry name" value="NAD(P)_OxRdtase_dom_sf"/>
</dbReference>
<dbReference type="InterPro" id="IPR005399">
    <property type="entry name" value="K_chnl_volt-dep_bsu_KCNAB-rel"/>
</dbReference>
<dbReference type="WBParaSite" id="maker-uti_cns_0032800-snap-gene-0.2-mRNA-1">
    <property type="protein sequence ID" value="maker-uti_cns_0032800-snap-gene-0.2-mRNA-1"/>
    <property type="gene ID" value="maker-uti_cns_0032800-snap-gene-0.2"/>
</dbReference>